<dbReference type="STRING" id="28094.SAMN06295900_102225"/>
<dbReference type="AlphaFoldDB" id="A0A1X7D0J5"/>
<dbReference type="Gene3D" id="3.30.1450.10">
    <property type="match status" value="1"/>
</dbReference>
<keyword evidence="5" id="KW-1185">Reference proteome</keyword>
<evidence type="ECO:0000259" key="3">
    <source>
        <dbReference type="Pfam" id="PF04355"/>
    </source>
</evidence>
<accession>A0A1X7D0J5</accession>
<reference evidence="5" key="1">
    <citation type="submission" date="2017-04" db="EMBL/GenBank/DDBJ databases">
        <authorList>
            <person name="Varghese N."/>
            <person name="Submissions S."/>
        </authorList>
    </citation>
    <scope>NUCLEOTIDE SEQUENCE [LARGE SCALE GENOMIC DNA]</scope>
    <source>
        <strain evidence="5">Ballard 720</strain>
    </source>
</reference>
<dbReference type="GO" id="GO:0019867">
    <property type="term" value="C:outer membrane"/>
    <property type="evidence" value="ECO:0007669"/>
    <property type="project" value="InterPro"/>
</dbReference>
<dbReference type="InterPro" id="IPR007450">
    <property type="entry name" value="BamE_dom"/>
</dbReference>
<evidence type="ECO:0000313" key="4">
    <source>
        <dbReference type="EMBL" id="SMF06429.1"/>
    </source>
</evidence>
<organism evidence="4 5">
    <name type="scientific">Trinickia caryophylli</name>
    <name type="common">Paraburkholderia caryophylli</name>
    <dbReference type="NCBI Taxonomy" id="28094"/>
    <lineage>
        <taxon>Bacteria</taxon>
        <taxon>Pseudomonadati</taxon>
        <taxon>Pseudomonadota</taxon>
        <taxon>Betaproteobacteria</taxon>
        <taxon>Burkholderiales</taxon>
        <taxon>Burkholderiaceae</taxon>
        <taxon>Trinickia</taxon>
    </lineage>
</organism>
<feature type="domain" description="Outer membrane protein assembly factor BamE" evidence="3">
    <location>
        <begin position="16"/>
        <end position="45"/>
    </location>
</feature>
<name>A0A1X7D0J5_TRICW</name>
<keyword evidence="2" id="KW-0472">Membrane</keyword>
<gene>
    <name evidence="4" type="ORF">SAMN06295900_102225</name>
</gene>
<proteinExistence type="predicted"/>
<dbReference type="InterPro" id="IPR037873">
    <property type="entry name" value="BamE-like"/>
</dbReference>
<evidence type="ECO:0000313" key="5">
    <source>
        <dbReference type="Proteomes" id="UP000192911"/>
    </source>
</evidence>
<dbReference type="EMBL" id="FXAH01000002">
    <property type="protein sequence ID" value="SMF06429.1"/>
    <property type="molecule type" value="Genomic_DNA"/>
</dbReference>
<sequence length="94" mass="10447">MFDFGPDGRLRAVTQVLTAENFARLRPGMTKDETRRLLGKPTSIAVYALKPEEVWSWHWADGGYPGDAMFNAHFSADGVLVTTSRSEVPGHEKP</sequence>
<evidence type="ECO:0000256" key="1">
    <source>
        <dbReference type="ARBA" id="ARBA00022729"/>
    </source>
</evidence>
<dbReference type="Pfam" id="PF04355">
    <property type="entry name" value="BamE"/>
    <property type="match status" value="1"/>
</dbReference>
<protein>
    <recommendedName>
        <fullName evidence="3">Outer membrane protein assembly factor BamE domain-containing protein</fullName>
    </recommendedName>
</protein>
<dbReference type="Proteomes" id="UP000192911">
    <property type="component" value="Unassembled WGS sequence"/>
</dbReference>
<evidence type="ECO:0000256" key="2">
    <source>
        <dbReference type="ARBA" id="ARBA00023136"/>
    </source>
</evidence>
<keyword evidence="1" id="KW-0732">Signal</keyword>